<dbReference type="SUPFAM" id="SSF143597">
    <property type="entry name" value="YojJ-like"/>
    <property type="match status" value="1"/>
</dbReference>
<feature type="domain" description="DAC" evidence="11">
    <location>
        <begin position="86"/>
        <end position="246"/>
    </location>
</feature>
<proteinExistence type="inferred from homology"/>
<dbReference type="HAMAP" id="MF_01499">
    <property type="entry name" value="DacA"/>
    <property type="match status" value="1"/>
</dbReference>
<evidence type="ECO:0000256" key="3">
    <source>
        <dbReference type="ARBA" id="ARBA00022679"/>
    </source>
</evidence>
<dbReference type="EC" id="2.7.7.85" evidence="10"/>
<dbReference type="GO" id="GO:0004016">
    <property type="term" value="F:adenylate cyclase activity"/>
    <property type="evidence" value="ECO:0007669"/>
    <property type="project" value="UniProtKB-UniRule"/>
</dbReference>
<evidence type="ECO:0000259" key="11">
    <source>
        <dbReference type="PROSITE" id="PS51794"/>
    </source>
</evidence>
<keyword evidence="3 10" id="KW-0808">Transferase</keyword>
<evidence type="ECO:0000256" key="9">
    <source>
        <dbReference type="ARBA" id="ARBA00023136"/>
    </source>
</evidence>
<dbReference type="PANTHER" id="PTHR34185:SF1">
    <property type="entry name" value="DIADENYLATE CYCLASE"/>
    <property type="match status" value="1"/>
</dbReference>
<comment type="similarity">
    <text evidence="10">Belongs to the adenylate cyclase family. DacA/CdaA subfamily.</text>
</comment>
<dbReference type="InterPro" id="IPR050338">
    <property type="entry name" value="DisA"/>
</dbReference>
<evidence type="ECO:0000256" key="5">
    <source>
        <dbReference type="ARBA" id="ARBA00022695"/>
    </source>
</evidence>
<evidence type="ECO:0000256" key="6">
    <source>
        <dbReference type="ARBA" id="ARBA00022741"/>
    </source>
</evidence>
<dbReference type="InterPro" id="IPR034701">
    <property type="entry name" value="CdaA"/>
</dbReference>
<comment type="subunit">
    <text evidence="10">Probably a homodimer.</text>
</comment>
<dbReference type="GO" id="GO:0006171">
    <property type="term" value="P:cAMP biosynthetic process"/>
    <property type="evidence" value="ECO:0007669"/>
    <property type="project" value="InterPro"/>
</dbReference>
<protein>
    <recommendedName>
        <fullName evidence="10">Diadenylate cyclase</fullName>
        <shortName evidence="10">DAC</shortName>
        <ecNumber evidence="10">2.7.7.85</ecNumber>
    </recommendedName>
    <alternativeName>
        <fullName evidence="10">Cyclic-di-AMP synthase</fullName>
        <shortName evidence="10">c-di-AMP synthase</shortName>
    </alternativeName>
</protein>
<dbReference type="InterPro" id="IPR045585">
    <property type="entry name" value="CdaA_N"/>
</dbReference>
<dbReference type="NCBIfam" id="TIGR00159">
    <property type="entry name" value="diadenylate cyclase CdaA"/>
    <property type="match status" value="1"/>
</dbReference>
<dbReference type="PIRSF" id="PIRSF004793">
    <property type="entry name" value="UCP004793"/>
    <property type="match status" value="1"/>
</dbReference>
<gene>
    <name evidence="12" type="primary">disA</name>
    <name evidence="10" type="synonym">dacA</name>
    <name evidence="12" type="ORF">JEODO184_02029</name>
</gene>
<dbReference type="GO" id="GO:0106408">
    <property type="term" value="F:diadenylate cyclase activity"/>
    <property type="evidence" value="ECO:0007669"/>
    <property type="project" value="UniProtKB-EC"/>
</dbReference>
<comment type="caution">
    <text evidence="12">The sequence shown here is derived from an EMBL/GenBank/DDBJ whole genome shotgun (WGS) entry which is preliminary data.</text>
</comment>
<keyword evidence="5 10" id="KW-0548">Nucleotidyltransferase</keyword>
<evidence type="ECO:0000313" key="13">
    <source>
        <dbReference type="Proteomes" id="UP000589351"/>
    </source>
</evidence>
<evidence type="ECO:0000256" key="8">
    <source>
        <dbReference type="ARBA" id="ARBA00022989"/>
    </source>
</evidence>
<comment type="catalytic activity">
    <reaction evidence="1 10">
        <text>2 ATP = 3',3'-c-di-AMP + 2 diphosphate</text>
        <dbReference type="Rhea" id="RHEA:35655"/>
        <dbReference type="ChEBI" id="CHEBI:30616"/>
        <dbReference type="ChEBI" id="CHEBI:33019"/>
        <dbReference type="ChEBI" id="CHEBI:71500"/>
        <dbReference type="EC" id="2.7.7.85"/>
    </reaction>
</comment>
<name>A0A6V7RRD9_9STAP</name>
<reference evidence="12 13" key="1">
    <citation type="submission" date="2020-07" db="EMBL/GenBank/DDBJ databases">
        <authorList>
            <person name="Criscuolo A."/>
        </authorList>
    </citation>
    <scope>NUCLEOTIDE SEQUENCE [LARGE SCALE GENOMIC DNA]</scope>
    <source>
        <strain evidence="12">CIP111649</strain>
    </source>
</reference>
<dbReference type="InterPro" id="IPR036888">
    <property type="entry name" value="DNA_integrity_DisA_N_sf"/>
</dbReference>
<comment type="caution">
    <text evidence="10">Lacks conserved residue(s) required for the propagation of feature annotation.</text>
</comment>
<comment type="function">
    <text evidence="10">Catalyzes the condensation of 2 ATP molecules into cyclic di-AMP (c-di-AMP), a second messenger used to regulate differing processes in different bacteria.</text>
</comment>
<keyword evidence="2 10" id="KW-1003">Cell membrane</keyword>
<dbReference type="Proteomes" id="UP000589351">
    <property type="component" value="Unassembled WGS sequence"/>
</dbReference>
<organism evidence="12 13">
    <name type="scientific">Jeotgalicoccus meleagridis</name>
    <dbReference type="NCBI Taxonomy" id="2759181"/>
    <lineage>
        <taxon>Bacteria</taxon>
        <taxon>Bacillati</taxon>
        <taxon>Bacillota</taxon>
        <taxon>Bacilli</taxon>
        <taxon>Bacillales</taxon>
        <taxon>Staphylococcaceae</taxon>
        <taxon>Jeotgalicoccus</taxon>
    </lineage>
</organism>
<sequence length="273" mass="30359">METANFFENITTSFVITNLIDILIVWYVFYLILTVIKGTKAVQLIKGIFFIIIGRVISNFFDLTTTTQIFDMVLQWGFLAVIVIFQPELRRALEQLGRGSLFRASTSSEEAALEKLTQDMLTAVRYMAKRRIGALIVLEKETGLKDYIETGVPLYSEISSQLLINIFIPNTPLHDGAMIIQGDKIATAGSYLPLSESNKIAKDLGTRHRAAVGISEVTDAFTIIVSEETGNVSVTQGGKLTKDIKMENLEELLRKNWLVTSNAKEGGGLFARK</sequence>
<evidence type="ECO:0000256" key="4">
    <source>
        <dbReference type="ARBA" id="ARBA00022692"/>
    </source>
</evidence>
<feature type="transmembrane region" description="Helical" evidence="10">
    <location>
        <begin position="44"/>
        <end position="61"/>
    </location>
</feature>
<dbReference type="RefSeq" id="WP_185126569.1">
    <property type="nucleotide sequence ID" value="NZ_CAJEWD010000008.1"/>
</dbReference>
<dbReference type="PROSITE" id="PS51794">
    <property type="entry name" value="DAC"/>
    <property type="match status" value="1"/>
</dbReference>
<dbReference type="Pfam" id="PF19293">
    <property type="entry name" value="CdaA_N"/>
    <property type="match status" value="1"/>
</dbReference>
<keyword evidence="9 10" id="KW-0472">Membrane</keyword>
<dbReference type="Gene3D" id="3.40.1700.10">
    <property type="entry name" value="DNA integrity scanning protein, DisA, N-terminal domain"/>
    <property type="match status" value="1"/>
</dbReference>
<dbReference type="EMBL" id="CAJEWD010000008">
    <property type="protein sequence ID" value="CAD2080828.1"/>
    <property type="molecule type" value="Genomic_DNA"/>
</dbReference>
<keyword evidence="13" id="KW-1185">Reference proteome</keyword>
<evidence type="ECO:0000256" key="10">
    <source>
        <dbReference type="HAMAP-Rule" id="MF_01499"/>
    </source>
</evidence>
<evidence type="ECO:0000256" key="7">
    <source>
        <dbReference type="ARBA" id="ARBA00022840"/>
    </source>
</evidence>
<dbReference type="GO" id="GO:0005524">
    <property type="term" value="F:ATP binding"/>
    <property type="evidence" value="ECO:0007669"/>
    <property type="project" value="UniProtKB-UniRule"/>
</dbReference>
<feature type="transmembrane region" description="Helical" evidence="10">
    <location>
        <begin position="12"/>
        <end position="32"/>
    </location>
</feature>
<evidence type="ECO:0000256" key="1">
    <source>
        <dbReference type="ARBA" id="ARBA00000877"/>
    </source>
</evidence>
<dbReference type="Pfam" id="PF02457">
    <property type="entry name" value="DAC"/>
    <property type="match status" value="1"/>
</dbReference>
<evidence type="ECO:0000256" key="2">
    <source>
        <dbReference type="ARBA" id="ARBA00022475"/>
    </source>
</evidence>
<dbReference type="InterPro" id="IPR003390">
    <property type="entry name" value="DNA_integrity_scan_DisA_N"/>
</dbReference>
<dbReference type="PANTHER" id="PTHR34185">
    <property type="entry name" value="DIADENYLATE CYCLASE"/>
    <property type="match status" value="1"/>
</dbReference>
<dbReference type="InterPro" id="IPR014046">
    <property type="entry name" value="C-di-AMP_synthase"/>
</dbReference>
<keyword evidence="7 10" id="KW-0067">ATP-binding</keyword>
<evidence type="ECO:0000313" key="12">
    <source>
        <dbReference type="EMBL" id="CAD2080828.1"/>
    </source>
</evidence>
<keyword evidence="4 10" id="KW-0812">Transmembrane</keyword>
<keyword evidence="6 10" id="KW-0547">Nucleotide-binding</keyword>
<keyword evidence="8 10" id="KW-1133">Transmembrane helix</keyword>
<dbReference type="AlphaFoldDB" id="A0A6V7RRD9"/>
<dbReference type="FunFam" id="3.40.1700.10:FF:000002">
    <property type="entry name" value="Diadenylate cyclase"/>
    <property type="match status" value="1"/>
</dbReference>
<accession>A0A6V7RRD9</accession>